<feature type="chain" id="PRO_5012101447" evidence="3">
    <location>
        <begin position="24"/>
        <end position="3130"/>
    </location>
</feature>
<accession>A0A1Y1ZEX3</accession>
<evidence type="ECO:0000313" key="4">
    <source>
        <dbReference type="EMBL" id="ORY08823.1"/>
    </source>
</evidence>
<keyword evidence="2" id="KW-0472">Membrane</keyword>
<proteinExistence type="predicted"/>
<keyword evidence="2" id="KW-0812">Transmembrane</keyword>
<dbReference type="EMBL" id="MCOG01000416">
    <property type="protein sequence ID" value="ORY08823.1"/>
    <property type="molecule type" value="Genomic_DNA"/>
</dbReference>
<feature type="region of interest" description="Disordered" evidence="1">
    <location>
        <begin position="1422"/>
        <end position="1444"/>
    </location>
</feature>
<protein>
    <submittedName>
        <fullName evidence="4">Scaffoldin</fullName>
    </submittedName>
</protein>
<feature type="region of interest" description="Disordered" evidence="1">
    <location>
        <begin position="1596"/>
        <end position="1654"/>
    </location>
</feature>
<evidence type="ECO:0000256" key="1">
    <source>
        <dbReference type="SAM" id="MobiDB-lite"/>
    </source>
</evidence>
<feature type="compositionally biased region" description="Basic and acidic residues" evidence="1">
    <location>
        <begin position="1605"/>
        <end position="1616"/>
    </location>
</feature>
<feature type="region of interest" description="Disordered" evidence="1">
    <location>
        <begin position="1946"/>
        <end position="1978"/>
    </location>
</feature>
<feature type="compositionally biased region" description="Acidic residues" evidence="1">
    <location>
        <begin position="2446"/>
        <end position="2456"/>
    </location>
</feature>
<organism evidence="4 5">
    <name type="scientific">Neocallimastix californiae</name>
    <dbReference type="NCBI Taxonomy" id="1754190"/>
    <lineage>
        <taxon>Eukaryota</taxon>
        <taxon>Fungi</taxon>
        <taxon>Fungi incertae sedis</taxon>
        <taxon>Chytridiomycota</taxon>
        <taxon>Chytridiomycota incertae sedis</taxon>
        <taxon>Neocallimastigomycetes</taxon>
        <taxon>Neocallimastigales</taxon>
        <taxon>Neocallimastigaceae</taxon>
        <taxon>Neocallimastix</taxon>
    </lineage>
</organism>
<feature type="region of interest" description="Disordered" evidence="1">
    <location>
        <begin position="2420"/>
        <end position="2486"/>
    </location>
</feature>
<name>A0A1Y1ZEX3_9FUNG</name>
<evidence type="ECO:0000313" key="5">
    <source>
        <dbReference type="Proteomes" id="UP000193920"/>
    </source>
</evidence>
<feature type="compositionally biased region" description="Acidic residues" evidence="1">
    <location>
        <begin position="2470"/>
        <end position="2480"/>
    </location>
</feature>
<feature type="compositionally biased region" description="Basic and acidic residues" evidence="1">
    <location>
        <begin position="2460"/>
        <end position="2469"/>
    </location>
</feature>
<evidence type="ECO:0000256" key="3">
    <source>
        <dbReference type="SAM" id="SignalP"/>
    </source>
</evidence>
<feature type="transmembrane region" description="Helical" evidence="2">
    <location>
        <begin position="3110"/>
        <end position="3128"/>
    </location>
</feature>
<keyword evidence="5" id="KW-1185">Reference proteome</keyword>
<evidence type="ECO:0000256" key="2">
    <source>
        <dbReference type="SAM" id="Phobius"/>
    </source>
</evidence>
<gene>
    <name evidence="4" type="ORF">LY90DRAFT_203180</name>
</gene>
<feature type="compositionally biased region" description="Basic and acidic residues" evidence="1">
    <location>
        <begin position="1948"/>
        <end position="1975"/>
    </location>
</feature>
<keyword evidence="3" id="KW-0732">Signal</keyword>
<dbReference type="Proteomes" id="UP000193920">
    <property type="component" value="Unassembled WGS sequence"/>
</dbReference>
<reference evidence="4 5" key="1">
    <citation type="submission" date="2016-08" db="EMBL/GenBank/DDBJ databases">
        <title>A Parts List for Fungal Cellulosomes Revealed by Comparative Genomics.</title>
        <authorList>
            <consortium name="DOE Joint Genome Institute"/>
            <person name="Haitjema C.H."/>
            <person name="Gilmore S.P."/>
            <person name="Henske J.K."/>
            <person name="Solomon K.V."/>
            <person name="De Groot R."/>
            <person name="Kuo A."/>
            <person name="Mondo S.J."/>
            <person name="Salamov A.A."/>
            <person name="Labutti K."/>
            <person name="Zhao Z."/>
            <person name="Chiniquy J."/>
            <person name="Barry K."/>
            <person name="Brewer H.M."/>
            <person name="Purvine S.O."/>
            <person name="Wright A.T."/>
            <person name="Boxma B."/>
            <person name="Van Alen T."/>
            <person name="Hackstein J.H."/>
            <person name="Baker S.E."/>
            <person name="Grigoriev I.V."/>
            <person name="O'Malley M.A."/>
        </authorList>
    </citation>
    <scope>NUCLEOTIDE SEQUENCE [LARGE SCALE GENOMIC DNA]</scope>
    <source>
        <strain evidence="4 5">G1</strain>
    </source>
</reference>
<feature type="signal peptide" evidence="3">
    <location>
        <begin position="1"/>
        <end position="23"/>
    </location>
</feature>
<dbReference type="STRING" id="1754190.A0A1Y1ZEX3"/>
<feature type="compositionally biased region" description="Acidic residues" evidence="1">
    <location>
        <begin position="1617"/>
        <end position="1642"/>
    </location>
</feature>
<comment type="caution">
    <text evidence="4">The sequence shown here is derived from an EMBL/GenBank/DDBJ whole genome shotgun (WGS) entry which is preliminary data.</text>
</comment>
<sequence>MFTLNFSRILGLFLLLHTFKAKAAVTSLPTCTTTTTAEGTTTCSGSSDLGKTVCITSSNELYTNMESSCTVIDLAKSTYYIFKATDGKYSQIDALSTIGSTDSLLIYSTNANGALSQKTDFTYLKDNKLITCASTGICTLQSTPGYYINDFSKSSENESPLIEVKSGTDEAVPIKNVDHNSVYFDSNSSKIIECTNKSNKVTCQAKDGTNGQIFVNAAVTSATENALISCKLQSGQRKRATVTCKLTTGANGSYYLNSGPDHSTNPLIICSDSSCTAKKGTSGKYYLNAAVSGEVIECSTDTICQKKVVSEGDIFLNSATNGIIQCKKDDQTAAITCSEVASSSGYYLNTGMTKRSSPLIVCDSSKCEEKAGTSGTYYLNANEVGKVIECTSSSSCVNKVTVVNDIFVNSAVTNLEGAIIKCEAPTSTPKIREMKKRATTTCSSAVGIEGNYYINAGMNKKSKPLIVCGESKCEEQSGVAGAHYLNAVEEGKVIECTSSSSCGNKDAIHGDIFVNSVVTSKTTDALILCKAASNIVKCEKLNGTTGGYYLNAGVNKRSQPLIICGSTASDGCKEQPGVTGTYYLNASSERTGEVIECTSSSSCSKKDVDVGEVYLNSATATKKSIIQCAEKTQANGGGRKRRSEEITCSSAASEITGYFLNSGMNKKNKPLIVCTEEEGCEEKAGESGSHYINANTKGDDVTKVIECTSSSSCSNKDVAEGDVFLNNEVTSGLPEAIIQCSAPTTGGNGNRRSGETASAITCTTPSEEATVGYYLNAGVNKKNKPLIVCNTKCEEKAGVTGAHYINANTLEEKVTKVIECTSNTSCSNKDVTETDIYLNSAVTTGVLDKAIIQCSKGVAGARRSNSGTTSQEEITCTAKTAVDKKYYLNAGINKKNKPLITCNSDGGCKEQAASTGAHYLNANESEEGKVIECTSPTACSNKEVEEADVYLNSGVTGKLADAIIQCTKEETKDRRSNDGSTAEVEIKCSAIPTATTGYYLNAGVNKKTKPLIICTEKDGCKEKVGVANAYYINAGVTGKVIECSSPSACENKAASEGDVYLNSDALGSLTNAIILCTKEETNARRRGNDGSTTEVEINCSAIQTATIGYYLNAGLNKSTKPLIICGDSKCEEKAGVANAHYLNAVKDDARVIECTDVTACSMKETVMDGDVFVNSAVTSALPEALIQCTAEEGDGTTRKRKRSEGEKGTAVTVNCEKKEGKNLNIYINAGNKKQIIRCLSSGCEVADSDASSKNSSYYINVGGESKNLIKCTSNTCTIVTELPKDEVQTDYKVFLNANYMVGVDEENPLIKCSPSSSSSSNNNGAKRESEVIGISCLLASSKAASGKPEFYVNSDRDDSNKLYNDVLKTDIIKCEVNESATSCSTSSQTTKANDIFINANFDQNSMQIIKCTSDKGCYEAPAFPTEDSGESGENEGTKASRESGSSSSKIYYVNAGSVETDKLLDTLIECTSASEACVIKPADAENVYINANDNQLILCYATKGCIAKVTDASRDNNEFYINSIDTDKDLKEDMIKCSLSEDSTTKTCEMFNGDNEKVYINSFNSSQLIFCLSDTGCQLKDSAAVVDQPEYYVNGDDLDFGTEVAEDKKEARKTNDEEMNEEEAISDSAEAEDENDENDENTEQPITAKDTFTTRATDKRPFTGDLIECKANDAGIKCSIINGKFGEVYINSNYENDKTYPLIKCYETGCINVKVDEEGLPHYYVNSGNKAKNKLSKAIIECVASDSACEIVEAEANEIFINSNENETDKQIIKCTKNNCSSVASGASETNDEYYIDSGKAGEDVSYEHNIIKCSIDNEDDGGNNSRSIEISESEAILSKRESIKVICERLSKDKIGVGIYMNSNYSESGDKNQLIQCSSENGCKAISISESGMGYYVNAESTDLNNAIIYCSSKKCEKQTPENTNMFFVGKDSGNPDGLIECVGPKSVEEEPKEGNPDTKENKKEIESKKRSADEMATSKCTLKPAFNSEGYYLNSGYNKSMNQTIQCDFTEGCRTVKVDLGYYVNAGNPKKPVIKCEEEKSECKEEEAKECPDSSEVKAGNYCYEDNQLKFFTASNTTAIAVSKSDYIYAFATIPEYGFPGIKREMGSLFKISRYFITRFYQGGVILIDKNGKLVDSLGGDMSDIHIYDCNEKTKVCTERPGCTSNTYMFDSENSRALFCNDGILEYTQFTGYVVDGNRFESGNKHSYLIYCENGKNCTSFKPKIASYYLNSGYDANTNTLIRCSGNDCVTVTSEVGYYVAHSDAAKNGVIRCVTEKSCVYNQVNGKVKYLNAGYDKVNNGIIDCKEGKCKVARANKGYYLTYTSTRLIYCQSSTSCSEITPNVNFYPNADTSDSTSTIINCIQASTTVTCSAESSKIGFYTTVESNVLIRCREDESCETVIVQDGIFKGAIEDLTAPEKRSENVQNIQEHDFEDGDVNKNVDGDAEVDEDLNDNNDNLEKKKKENENENESENENENENEKMVIEKDNDEKEIEKMVDLEDIVKDENAKKDLVEKDEDGKMLNLNDRGNAEEAYGIIRCRSGKCSALTANELSAIPVCEFNHNKCYITLDYAKKKLATTTLTAGNICTNNNRSVFYFATDTIVVKPDVISGVISTYVYTTTNTNCVEVNDSYNDMFFTVGSTIYTLSQGSVLQFAETGYYFINVATNTIVKSKDINEYNDENVKLYRCDGNKCHIVDKQNSVTYFADVNKRILRYDIVNDVYSFAYEKEIRCIFADGKCTPNADLNNREFCITYKGEIVLASTNIKNRETGECYRARNINSNIYGYSKNLYKMNMFAAKIVHQTGFYIISRITNTTVSAKDFTRKKINIVMYGCTQTNCRLYEPEEDTYYYDAQAKNILKYKNGVWSPPKHSGYAYIAMDPSKTYIYRFTKKGDEITIQGKANYGYYYTVDNEMYHCDRKYGECYPIEETGYYFTNSGEIYYCIYDSEGLEPTECIRKNCVSGEYYYINDNYYRCDINSGILVPVASRYCYYNGYVIMNFPLALTEEFPYNVKQAINNIQKNNNSTAIVKRRRRNDLEVVSGIFTNCTYDVEETKTNFDLVCINNYVVVDKETNDMKICNIEQFGYVDCVEDDENPSKCNVSAAYPLLKPSIFTFFILLFITAIFHF</sequence>
<keyword evidence="2" id="KW-1133">Transmembrane helix</keyword>